<feature type="active site" description="Proton donor" evidence="10">
    <location>
        <position position="571"/>
    </location>
</feature>
<feature type="binding site" evidence="12">
    <location>
        <position position="422"/>
    </location>
    <ligand>
        <name>thiamine diphosphate</name>
        <dbReference type="ChEBI" id="CHEBI:58937"/>
    </ligand>
</feature>
<dbReference type="CDD" id="cd07033">
    <property type="entry name" value="TPP_PYR_DXS_TK_like"/>
    <property type="match status" value="1"/>
</dbReference>
<feature type="site" description="Important for catalytic activity" evidence="14">
    <location>
        <position position="422"/>
    </location>
</feature>
<feature type="binding site" evidence="11">
    <location>
        <position position="694"/>
    </location>
    <ligand>
        <name>substrate</name>
    </ligand>
</feature>
<keyword evidence="6 13" id="KW-0479">Metal-binding</keyword>
<protein>
    <recommendedName>
        <fullName evidence="4">transketolase</fullName>
        <ecNumber evidence="4">2.2.1.1</ecNumber>
    </recommendedName>
</protein>
<dbReference type="PROSITE" id="PS00801">
    <property type="entry name" value="TRANSKETOLASE_1"/>
    <property type="match status" value="1"/>
</dbReference>
<evidence type="ECO:0000256" key="9">
    <source>
        <dbReference type="ARBA" id="ARBA00049473"/>
    </source>
</evidence>
<proteinExistence type="evidence at transcript level"/>
<dbReference type="Pfam" id="PF00456">
    <property type="entry name" value="Transketolase_N"/>
    <property type="match status" value="1"/>
</dbReference>
<dbReference type="Pfam" id="PF22613">
    <property type="entry name" value="Transketolase_C_1"/>
    <property type="match status" value="1"/>
</dbReference>
<dbReference type="InterPro" id="IPR005475">
    <property type="entry name" value="Transketolase-like_Pyr-bd"/>
</dbReference>
<feature type="transmembrane region" description="Helical" evidence="15">
    <location>
        <begin position="87"/>
        <end position="106"/>
    </location>
</feature>
<comment type="cofactor">
    <cofactor evidence="12">
        <name>thiamine diphosphate</name>
        <dbReference type="ChEBI" id="CHEBI:58937"/>
    </cofactor>
    <text evidence="12">Binds 1 thiamine pyrophosphate per subunit. During the reaction, the substrate forms a covalent intermediate with the cofactor.</text>
</comment>
<evidence type="ECO:0000256" key="8">
    <source>
        <dbReference type="ARBA" id="ARBA00023052"/>
    </source>
</evidence>
<feature type="binding site" evidence="13">
    <location>
        <position position="315"/>
    </location>
    <ligand>
        <name>Mg(2+)</name>
        <dbReference type="ChEBI" id="CHEBI:18420"/>
    </ligand>
</feature>
<comment type="similarity">
    <text evidence="2">Belongs to the transketolase family.</text>
</comment>
<feature type="binding site" evidence="11">
    <location>
        <position position="422"/>
    </location>
    <ligand>
        <name>substrate</name>
    </ligand>
</feature>
<feature type="binding site" evidence="11">
    <location>
        <position position="634"/>
    </location>
    <ligand>
        <name>substrate</name>
    </ligand>
</feature>
<feature type="binding site" evidence="12">
    <location>
        <begin position="274"/>
        <end position="276"/>
    </location>
    <ligand>
        <name>thiamine diphosphate</name>
        <dbReference type="ChEBI" id="CHEBI:58937"/>
    </ligand>
</feature>
<dbReference type="Pfam" id="PF02779">
    <property type="entry name" value="Transket_pyr"/>
    <property type="match status" value="1"/>
</dbReference>
<evidence type="ECO:0000259" key="16">
    <source>
        <dbReference type="SMART" id="SM00861"/>
    </source>
</evidence>
<dbReference type="EC" id="2.2.1.1" evidence="4"/>
<feature type="binding site" evidence="12">
    <location>
        <position position="316"/>
    </location>
    <ligand>
        <name>thiamine diphosphate</name>
        <dbReference type="ChEBI" id="CHEBI:58937"/>
    </ligand>
</feature>
<dbReference type="PANTHER" id="PTHR43522:SF2">
    <property type="entry name" value="TRANSKETOLASE 1-RELATED"/>
    <property type="match status" value="1"/>
</dbReference>
<dbReference type="NCBIfam" id="TIGR00232">
    <property type="entry name" value="tktlase_bact"/>
    <property type="match status" value="1"/>
</dbReference>
<feature type="transmembrane region" description="Helical" evidence="15">
    <location>
        <begin position="12"/>
        <end position="31"/>
    </location>
</feature>
<dbReference type="SUPFAM" id="SSF52518">
    <property type="entry name" value="Thiamin diphosphate-binding fold (THDP-binding)"/>
    <property type="match status" value="2"/>
</dbReference>
<dbReference type="FunFam" id="3.40.50.970:FF:000004">
    <property type="entry name" value="Transketolase"/>
    <property type="match status" value="1"/>
</dbReference>
<dbReference type="PROSITE" id="PS00802">
    <property type="entry name" value="TRANSKETOLASE_2"/>
    <property type="match status" value="1"/>
</dbReference>
<dbReference type="GO" id="GO:0046872">
    <property type="term" value="F:metal ion binding"/>
    <property type="evidence" value="ECO:0007669"/>
    <property type="project" value="UniProtKB-KW"/>
</dbReference>
<reference evidence="17" key="2">
    <citation type="submission" date="2007-01" db="EMBL/GenBank/DDBJ databases">
        <authorList>
            <person name="Rogers M.B."/>
            <person name="Watkins R.F."/>
            <person name="Harper J.T."/>
            <person name="Durnford D.G."/>
            <person name="Gray M.W."/>
            <person name="Keeling P.J."/>
        </authorList>
    </citation>
    <scope>NUCLEOTIDE SEQUENCE</scope>
</reference>
<comment type="catalytic activity">
    <reaction evidence="9">
        <text>D-sedoheptulose 7-phosphate + D-glyceraldehyde 3-phosphate = aldehydo-D-ribose 5-phosphate + D-xylulose 5-phosphate</text>
        <dbReference type="Rhea" id="RHEA:10508"/>
        <dbReference type="ChEBI" id="CHEBI:57483"/>
        <dbReference type="ChEBI" id="CHEBI:57737"/>
        <dbReference type="ChEBI" id="CHEBI:58273"/>
        <dbReference type="ChEBI" id="CHEBI:59776"/>
        <dbReference type="EC" id="2.2.1.1"/>
    </reaction>
</comment>
<evidence type="ECO:0000256" key="11">
    <source>
        <dbReference type="PIRSR" id="PIRSR605478-2"/>
    </source>
</evidence>
<dbReference type="PANTHER" id="PTHR43522">
    <property type="entry name" value="TRANSKETOLASE"/>
    <property type="match status" value="1"/>
</dbReference>
<evidence type="ECO:0000256" key="4">
    <source>
        <dbReference type="ARBA" id="ARBA00013152"/>
    </source>
</evidence>
<comment type="cofactor">
    <cofactor evidence="13">
        <name>Mg(2+)</name>
        <dbReference type="ChEBI" id="CHEBI:18420"/>
    </cofactor>
    <text evidence="13">Binds 1 Mg(2+) ion per subunit. Can also utilize other divalent metal cations, such as Ca(2+), Mn(2+) and Co(2+).</text>
</comment>
<feature type="binding site" evidence="13">
    <location>
        <position position="347"/>
    </location>
    <ligand>
        <name>Mg(2+)</name>
        <dbReference type="ChEBI" id="CHEBI:18420"/>
    </ligand>
</feature>
<dbReference type="SMART" id="SM00861">
    <property type="entry name" value="Transket_pyr"/>
    <property type="match status" value="1"/>
</dbReference>
<evidence type="ECO:0000256" key="7">
    <source>
        <dbReference type="ARBA" id="ARBA00022842"/>
    </source>
</evidence>
<evidence type="ECO:0000313" key="17">
    <source>
        <dbReference type="EMBL" id="ABQ23342.1"/>
    </source>
</evidence>
<dbReference type="InterPro" id="IPR009014">
    <property type="entry name" value="Transketo_C/PFOR_II"/>
</dbReference>
<accession>A6YAZ5</accession>
<dbReference type="Gene3D" id="3.40.50.970">
    <property type="match status" value="2"/>
</dbReference>
<feature type="binding site" evidence="11">
    <location>
        <position position="622"/>
    </location>
    <ligand>
        <name>substrate</name>
    </ligand>
</feature>
<keyword evidence="7 13" id="KW-0460">Magnesium</keyword>
<evidence type="ECO:0000256" key="14">
    <source>
        <dbReference type="PIRSR" id="PIRSR605478-5"/>
    </source>
</evidence>
<evidence type="ECO:0000256" key="3">
    <source>
        <dbReference type="ARBA" id="ARBA00011738"/>
    </source>
</evidence>
<evidence type="ECO:0000256" key="6">
    <source>
        <dbReference type="ARBA" id="ARBA00022723"/>
    </source>
</evidence>
<dbReference type="InterPro" id="IPR033247">
    <property type="entry name" value="Transketolase_fam"/>
</dbReference>
<name>A6YAZ5_EUGGR</name>
<dbReference type="AlphaFoldDB" id="A6YAZ5"/>
<feature type="binding site" evidence="13">
    <location>
        <position position="345"/>
    </location>
    <ligand>
        <name>Mg(2+)</name>
        <dbReference type="ChEBI" id="CHEBI:18420"/>
    </ligand>
</feature>
<feature type="site" description="Important for catalytic activity" evidence="14">
    <location>
        <position position="185"/>
    </location>
</feature>
<feature type="binding site" evidence="12">
    <location>
        <position position="598"/>
    </location>
    <ligand>
        <name>thiamine diphosphate</name>
        <dbReference type="ChEBI" id="CHEBI:58937"/>
    </ligand>
</feature>
<dbReference type="InterPro" id="IPR020826">
    <property type="entry name" value="Transketolase_BS"/>
</dbReference>
<feature type="domain" description="Transketolase-like pyrimidine-binding" evidence="16">
    <location>
        <begin position="514"/>
        <end position="700"/>
    </location>
</feature>
<dbReference type="GO" id="GO:0006098">
    <property type="term" value="P:pentose-phosphate shunt"/>
    <property type="evidence" value="ECO:0007669"/>
    <property type="project" value="TreeGrafter"/>
</dbReference>
<keyword evidence="15" id="KW-1133">Transmembrane helix</keyword>
<sequence length="831" mass="88941">MALLGNKNESTFKWVAMGVGAGVVAAVLLSATHDNALYTVPATRVTSISAVNPVTYQRVNYDNVLQAAPSASVENQSEIYAASGHNVTGLAAVLALPLAAAVGFLFGRSKKSTVAMATYSGKPIEVVSLGEKPQLPKAERRSTALQGAHAGLIINRTGPMTDDELCVNTIRFLAVDGVNKANSGHPGAPMGQAPIAHVLWNEEMKYNPKNPYFVNRDRFVLSSGHGCMLQYALLHLTGYDDVTLDQLKSFRQWGSKTPGHPENFETRGVEVTTGPLGMGISNAVGLAAAEAHLAAVYNKPGHTLIDHYTYTIAGDGCFQEGISHEACSYAGHLKLGKLIAFYDDNNITIDGETSLSFTEDVAKRYEAYGWQVLKVADGNTDVNGIRKAIAQAKAEKNKPTLIMVKTVIGYGAPTKANSHDAHGAPLGKDEAAAARKNLGWEFGEFEIPEQALNTFRQAIPRGAAVEAEWNKRFEAYKQAYPELAKQFQDTVLDNKLPEGWEKALPTYKAEDKAFATRINSQKCINALAPVLPGFMGGSADLAPSNMTLMECTGDFLAGQYENRNFRFGVREFGMGAVANALALHKSGIIPYCATFLIFSDYMRNAIRIAALSQAGTIFVMTHDSVALGEDGPTHQPVEIIASLRLIPQLAVVRPCDGNETSGAYKMAVLRSNGIGKPGISGRPKTFPTLLALSRQVLPNQKGSSIDAVAKGGYTIQDCEGKPDLILIGTGSEVQLCIESAAALAKEGKKVRVVSMPCTEFFDEQPKEYRDSVLIPGVPAVSVEAGVTAGWQKYSHAQVGIDSFGASAPGDKCMKEFGMTVENVVATAKSLL</sequence>
<evidence type="ECO:0000256" key="2">
    <source>
        <dbReference type="ARBA" id="ARBA00007131"/>
    </source>
</evidence>
<evidence type="ECO:0000256" key="10">
    <source>
        <dbReference type="PIRSR" id="PIRSR605478-1"/>
    </source>
</evidence>
<organism evidence="17">
    <name type="scientific">Euglena gracilis</name>
    <dbReference type="NCBI Taxonomy" id="3039"/>
    <lineage>
        <taxon>Eukaryota</taxon>
        <taxon>Discoba</taxon>
        <taxon>Euglenozoa</taxon>
        <taxon>Euglenida</taxon>
        <taxon>Spirocuta</taxon>
        <taxon>Euglenophyceae</taxon>
        <taxon>Euglenales</taxon>
        <taxon>Euglenaceae</taxon>
        <taxon>Euglena</taxon>
    </lineage>
</organism>
<dbReference type="CDD" id="cd02012">
    <property type="entry name" value="TPP_TK"/>
    <property type="match status" value="1"/>
</dbReference>
<comment type="subunit">
    <text evidence="3">Homodimer.</text>
</comment>
<dbReference type="InterPro" id="IPR005474">
    <property type="entry name" value="Transketolase_N"/>
</dbReference>
<dbReference type="EMBL" id="EF216678">
    <property type="protein sequence ID" value="ABQ23342.1"/>
    <property type="molecule type" value="mRNA"/>
</dbReference>
<dbReference type="GO" id="GO:0005829">
    <property type="term" value="C:cytosol"/>
    <property type="evidence" value="ECO:0007669"/>
    <property type="project" value="TreeGrafter"/>
</dbReference>
<comment type="cofactor">
    <cofactor evidence="1">
        <name>Co(2+)</name>
        <dbReference type="ChEBI" id="CHEBI:48828"/>
    </cofactor>
</comment>
<dbReference type="GO" id="GO:0004802">
    <property type="term" value="F:transketolase activity"/>
    <property type="evidence" value="ECO:0007669"/>
    <property type="project" value="UniProtKB-EC"/>
</dbReference>
<evidence type="ECO:0000256" key="15">
    <source>
        <dbReference type="SAM" id="Phobius"/>
    </source>
</evidence>
<feature type="binding site" evidence="12">
    <location>
        <position position="345"/>
    </location>
    <ligand>
        <name>thiamine diphosphate</name>
        <dbReference type="ChEBI" id="CHEBI:58937"/>
    </ligand>
</feature>
<feature type="binding site" evidence="11">
    <location>
        <position position="517"/>
    </location>
    <ligand>
        <name>substrate</name>
    </ligand>
</feature>
<keyword evidence="15" id="KW-0472">Membrane</keyword>
<feature type="binding site" evidence="11">
    <location>
        <position position="544"/>
    </location>
    <ligand>
        <name>substrate</name>
    </ligand>
</feature>
<feature type="binding site" evidence="12">
    <location>
        <position position="225"/>
    </location>
    <ligand>
        <name>thiamine diphosphate</name>
        <dbReference type="ChEBI" id="CHEBI:58937"/>
    </ligand>
</feature>
<dbReference type="InterPro" id="IPR055152">
    <property type="entry name" value="Transketolase-like_C_2"/>
</dbReference>
<evidence type="ECO:0000256" key="1">
    <source>
        <dbReference type="ARBA" id="ARBA00001941"/>
    </source>
</evidence>
<keyword evidence="5" id="KW-0808">Transferase</keyword>
<evidence type="ECO:0000256" key="13">
    <source>
        <dbReference type="PIRSR" id="PIRSR605478-4"/>
    </source>
</evidence>
<keyword evidence="15" id="KW-0812">Transmembrane</keyword>
<evidence type="ECO:0000256" key="12">
    <source>
        <dbReference type="PIRSR" id="PIRSR605478-3"/>
    </source>
</evidence>
<evidence type="ECO:0000256" key="5">
    <source>
        <dbReference type="ARBA" id="ARBA00022679"/>
    </source>
</evidence>
<dbReference type="InterPro" id="IPR029061">
    <property type="entry name" value="THDP-binding"/>
</dbReference>
<dbReference type="InterPro" id="IPR005478">
    <property type="entry name" value="Transketolase_bac-like"/>
</dbReference>
<dbReference type="FunFam" id="3.40.50.970:FF:000003">
    <property type="entry name" value="Transketolase"/>
    <property type="match status" value="1"/>
</dbReference>
<feature type="binding site" evidence="11">
    <location>
        <position position="630"/>
    </location>
    <ligand>
        <name>substrate</name>
    </ligand>
</feature>
<keyword evidence="8 12" id="KW-0786">Thiamine pyrophosphate</keyword>
<dbReference type="Gene3D" id="3.40.50.920">
    <property type="match status" value="1"/>
</dbReference>
<dbReference type="FunFam" id="3.40.50.920:FF:000003">
    <property type="entry name" value="Transketolase"/>
    <property type="match status" value="1"/>
</dbReference>
<feature type="binding site" evidence="11">
    <location>
        <position position="185"/>
    </location>
    <ligand>
        <name>substrate</name>
    </ligand>
</feature>
<dbReference type="InterPro" id="IPR049557">
    <property type="entry name" value="Transketolase_CS"/>
</dbReference>
<dbReference type="SUPFAM" id="SSF52922">
    <property type="entry name" value="TK C-terminal domain-like"/>
    <property type="match status" value="1"/>
</dbReference>
<reference evidence="17" key="1">
    <citation type="journal article" date="2007" name="BMC Evol. Biol.">
        <title>A complex and punctate distribution of three eukaryotic genes derived by lateral gene transfer.</title>
        <authorList>
            <person name="Rogers M.B."/>
            <person name="Watkins R.F."/>
            <person name="Harper J.T."/>
            <person name="Durnford D.G."/>
            <person name="Gray M.W."/>
            <person name="Keeling P.J."/>
        </authorList>
    </citation>
    <scope>NUCLEOTIDE SEQUENCE</scope>
</reference>